<organism evidence="1">
    <name type="scientific">Christensenella massiliensis</name>
    <dbReference type="NCBI Taxonomy" id="1805714"/>
    <lineage>
        <taxon>Bacteria</taxon>
        <taxon>Bacillati</taxon>
        <taxon>Bacillota</taxon>
        <taxon>Clostridia</taxon>
        <taxon>Christensenellales</taxon>
        <taxon>Christensenellaceae</taxon>
        <taxon>Christensenella</taxon>
    </lineage>
</organism>
<dbReference type="Pfam" id="PF25209">
    <property type="entry name" value="Phage_capsid_4"/>
    <property type="match status" value="1"/>
</dbReference>
<dbReference type="EMBL" id="CP117826">
    <property type="protein sequence ID" value="XCC61789.1"/>
    <property type="molecule type" value="Genomic_DNA"/>
</dbReference>
<dbReference type="AlphaFoldDB" id="A0AAU8A7G9"/>
<sequence>MAGIVFSESSGINDSVYGKSQQPIRMFVEKQVEAFEEKSALPNVFMTADSKNFSEKLTGMTSMNGFMPTGEGGAYPQDEMQEGYAKVLEHVTWKDSFAVTQEMVEDSKALDLRSKPYAFVSGYQRTREQFGAALLAGGISGTSMKFRGMKFSTAGADGKKLFAHNHPAKVKGDAQSNLFKDAFSADTLAAMECRMQDFRDDNGQVLAIAPDTIIIPNDWQLKKDVFAALGADKDPNTANNGFNYTFGRFHVVIWQYLNQFIDAKDKPWIMMDSNYNTECGGAVWLDRIKLAVKSYVDENTDNNIWKGRSRFIAGFNDWRAFAVGGVASDTNAVELIKAAA</sequence>
<evidence type="ECO:0008006" key="2">
    <source>
        <dbReference type="Google" id="ProtNLM"/>
    </source>
</evidence>
<gene>
    <name evidence="1" type="ORF">PUP29_09650</name>
</gene>
<name>A0AAU8A7G9_9FIRM</name>
<proteinExistence type="predicted"/>
<accession>A0AAU8A7G9</accession>
<protein>
    <recommendedName>
        <fullName evidence="2">Phage major capsid protein</fullName>
    </recommendedName>
</protein>
<evidence type="ECO:0000313" key="1">
    <source>
        <dbReference type="EMBL" id="XCC61789.1"/>
    </source>
</evidence>
<dbReference type="RefSeq" id="WP_079546113.1">
    <property type="nucleotide sequence ID" value="NZ_CP117826.1"/>
</dbReference>
<reference evidence="1" key="1">
    <citation type="submission" date="2023-02" db="EMBL/GenBank/DDBJ databases">
        <title>Gut commensal Christensenella minuta modulates host metabolism via a new class of secondary bile acids.</title>
        <authorList>
            <person name="Liu C."/>
        </authorList>
    </citation>
    <scope>NUCLEOTIDE SEQUENCE</scope>
    <source>
        <strain evidence="1">CA70</strain>
    </source>
</reference>